<dbReference type="PROSITE" id="PS51318">
    <property type="entry name" value="TAT"/>
    <property type="match status" value="1"/>
</dbReference>
<keyword evidence="4" id="KW-1185">Reference proteome</keyword>
<comment type="caution">
    <text evidence="3">The sequence shown here is derived from an EMBL/GenBank/DDBJ whole genome shotgun (WGS) entry which is preliminary data.</text>
</comment>
<evidence type="ECO:0000313" key="3">
    <source>
        <dbReference type="EMBL" id="RXK56023.1"/>
    </source>
</evidence>
<dbReference type="NCBIfam" id="TIGR01409">
    <property type="entry name" value="TAT_signal_seq"/>
    <property type="match status" value="1"/>
</dbReference>
<dbReference type="PANTHER" id="PTHR43818">
    <property type="entry name" value="BCDNA.GH03377"/>
    <property type="match status" value="1"/>
</dbReference>
<dbReference type="Gene3D" id="3.40.50.720">
    <property type="entry name" value="NAD(P)-binding Rossmann-like Domain"/>
    <property type="match status" value="1"/>
</dbReference>
<dbReference type="InterPro" id="IPR043906">
    <property type="entry name" value="Gfo/Idh/MocA_OxRdtase_bact_C"/>
</dbReference>
<dbReference type="Pfam" id="PF01408">
    <property type="entry name" value="GFO_IDH_MocA"/>
    <property type="match status" value="1"/>
</dbReference>
<evidence type="ECO:0000259" key="1">
    <source>
        <dbReference type="Pfam" id="PF01408"/>
    </source>
</evidence>
<feature type="domain" description="Gfo/Idh/MocA-like oxidoreductase N-terminal" evidence="1">
    <location>
        <begin position="38"/>
        <end position="154"/>
    </location>
</feature>
<sequence>MNTPSFSRRDFIKTSSLASAALAFPAILRSQSPNNKLNIACVGVGGRGWDAVQGLKGENFVAFCDVDDARAARTYEEFPNVPHFRDYRKMLEKMGNQIDAVTVSTPDHMHFPIAMAALSLGKHVFVEKPLTHTVAEARQLDKLAREKKVATQMGNQGHANEGMRLIKEWHQAGVLGEVRELHSWTDRPIWPQGVGAPDHSKMMPVVPSTLDWDLWLGVAAMREYDPAYVPFAWRGYWDFGTGALGDMGCHIMDGSYWALELTQPTRVEAISARQTDLSPPTASVVTYHFPARGQYPALKWTWYDGGLMPLLPDDLEATRKLEPNGTLIVGSKATVFADTYYASARIIPEVKRRELAPTLPAKTLPRVQGGHFAEWVRACKGGTPAGANFEYAAQLTETVLLSNIAVRARRPIEWDSAAMKITNLPEANQYVTKSYRPGHGV</sequence>
<evidence type="ECO:0000259" key="2">
    <source>
        <dbReference type="Pfam" id="PF19051"/>
    </source>
</evidence>
<dbReference type="InterPro" id="IPR036291">
    <property type="entry name" value="NAD(P)-bd_dom_sf"/>
</dbReference>
<feature type="domain" description="Gfo/Idh/MocA-like oxidoreductase bacterial type C-terminal" evidence="2">
    <location>
        <begin position="204"/>
        <end position="436"/>
    </location>
</feature>
<dbReference type="SUPFAM" id="SSF55347">
    <property type="entry name" value="Glyceraldehyde-3-phosphate dehydrogenase-like, C-terminal domain"/>
    <property type="match status" value="1"/>
</dbReference>
<dbReference type="Proteomes" id="UP000290218">
    <property type="component" value="Unassembled WGS sequence"/>
</dbReference>
<dbReference type="InterPro" id="IPR006311">
    <property type="entry name" value="TAT_signal"/>
</dbReference>
<organism evidence="3 4">
    <name type="scientific">Oleiharenicola lentus</name>
    <dbReference type="NCBI Taxonomy" id="2508720"/>
    <lineage>
        <taxon>Bacteria</taxon>
        <taxon>Pseudomonadati</taxon>
        <taxon>Verrucomicrobiota</taxon>
        <taxon>Opitutia</taxon>
        <taxon>Opitutales</taxon>
        <taxon>Opitutaceae</taxon>
        <taxon>Oleiharenicola</taxon>
    </lineage>
</organism>
<dbReference type="RefSeq" id="WP_129047390.1">
    <property type="nucleotide sequence ID" value="NZ_SDHX01000001.1"/>
</dbReference>
<dbReference type="InterPro" id="IPR050463">
    <property type="entry name" value="Gfo/Idh/MocA_oxidrdct_glycsds"/>
</dbReference>
<name>A0A4Q1CAB7_9BACT</name>
<protein>
    <submittedName>
        <fullName evidence="3">Twin-arginine translocation signal domain-containing protein</fullName>
    </submittedName>
</protein>
<dbReference type="EMBL" id="SDHX01000001">
    <property type="protein sequence ID" value="RXK56023.1"/>
    <property type="molecule type" value="Genomic_DNA"/>
</dbReference>
<evidence type="ECO:0000313" key="4">
    <source>
        <dbReference type="Proteomes" id="UP000290218"/>
    </source>
</evidence>
<dbReference type="SUPFAM" id="SSF51735">
    <property type="entry name" value="NAD(P)-binding Rossmann-fold domains"/>
    <property type="match status" value="1"/>
</dbReference>
<dbReference type="OrthoDB" id="9792935at2"/>
<proteinExistence type="predicted"/>
<accession>A0A4Q1CAB7</accession>
<dbReference type="AlphaFoldDB" id="A0A4Q1CAB7"/>
<reference evidence="3 4" key="1">
    <citation type="submission" date="2019-01" db="EMBL/GenBank/DDBJ databases">
        <title>Lacunisphaera sp. strain TWA-58.</title>
        <authorList>
            <person name="Chen W.-M."/>
        </authorList>
    </citation>
    <scope>NUCLEOTIDE SEQUENCE [LARGE SCALE GENOMIC DNA]</scope>
    <source>
        <strain evidence="3 4">TWA-58</strain>
    </source>
</reference>
<dbReference type="InterPro" id="IPR000683">
    <property type="entry name" value="Gfo/Idh/MocA-like_OxRdtase_N"/>
</dbReference>
<dbReference type="InterPro" id="IPR019546">
    <property type="entry name" value="TAT_signal_bac_arc"/>
</dbReference>
<dbReference type="PANTHER" id="PTHR43818:SF10">
    <property type="entry name" value="NADH-DEPENDENT DEHYDROGENASE-RELATED"/>
    <property type="match status" value="1"/>
</dbReference>
<dbReference type="GO" id="GO:0000166">
    <property type="term" value="F:nucleotide binding"/>
    <property type="evidence" value="ECO:0007669"/>
    <property type="project" value="InterPro"/>
</dbReference>
<dbReference type="Gene3D" id="3.30.360.10">
    <property type="entry name" value="Dihydrodipicolinate Reductase, domain 2"/>
    <property type="match status" value="1"/>
</dbReference>
<gene>
    <name evidence="3" type="ORF">ESB00_09130</name>
</gene>
<dbReference type="Pfam" id="PF19051">
    <property type="entry name" value="GFO_IDH_MocA_C2"/>
    <property type="match status" value="1"/>
</dbReference>